<dbReference type="GO" id="GO:0003723">
    <property type="term" value="F:RNA binding"/>
    <property type="evidence" value="ECO:0007669"/>
    <property type="project" value="UniProtKB-KW"/>
</dbReference>
<name>A0A0K2SNC2_LIMPI</name>
<dbReference type="PANTHER" id="PTHR30001">
    <property type="entry name" value="RIBONUCLEASE"/>
    <property type="match status" value="1"/>
</dbReference>
<dbReference type="EMBL" id="AP014924">
    <property type="protein sequence ID" value="BAS28610.1"/>
    <property type="molecule type" value="Genomic_DNA"/>
</dbReference>
<dbReference type="GO" id="GO:0046872">
    <property type="term" value="F:metal ion binding"/>
    <property type="evidence" value="ECO:0007669"/>
    <property type="project" value="UniProtKB-KW"/>
</dbReference>
<dbReference type="SMART" id="SM00316">
    <property type="entry name" value="S1"/>
    <property type="match status" value="1"/>
</dbReference>
<dbReference type="KEGG" id="lpil:LIP_2781"/>
<keyword evidence="4" id="KW-0460">Magnesium</keyword>
<feature type="domain" description="TRAM" evidence="7">
    <location>
        <begin position="503"/>
        <end position="565"/>
    </location>
</feature>
<dbReference type="Proteomes" id="UP000065807">
    <property type="component" value="Chromosome"/>
</dbReference>
<evidence type="ECO:0000256" key="3">
    <source>
        <dbReference type="ARBA" id="ARBA00022801"/>
    </source>
</evidence>
<dbReference type="InterPro" id="IPR003029">
    <property type="entry name" value="S1_domain"/>
</dbReference>
<comment type="cofactor">
    <cofactor evidence="1">
        <name>Mg(2+)</name>
        <dbReference type="ChEBI" id="CHEBI:18420"/>
    </cofactor>
</comment>
<accession>A0A0K2SNC2</accession>
<dbReference type="InterPro" id="IPR019307">
    <property type="entry name" value="RNA-bd_AU-1/RNase_E/G"/>
</dbReference>
<dbReference type="OrthoDB" id="9804278at2"/>
<evidence type="ECO:0000313" key="8">
    <source>
        <dbReference type="EMBL" id="BAS28610.1"/>
    </source>
</evidence>
<dbReference type="PROSITE" id="PS50126">
    <property type="entry name" value="S1"/>
    <property type="match status" value="1"/>
</dbReference>
<reference evidence="9" key="2">
    <citation type="journal article" date="2016" name="Int. J. Syst. Evol. Microbiol.">
        <title>Complete genome sequence and cell structure of Limnochorda pilosa, a Gram-negative spore-former within the phylum Firmicutes.</title>
        <authorList>
            <person name="Watanabe M."/>
            <person name="Kojima H."/>
            <person name="Fukui M."/>
        </authorList>
    </citation>
    <scope>NUCLEOTIDE SEQUENCE [LARGE SCALE GENOMIC DNA]</scope>
    <source>
        <strain evidence="9">HC45</strain>
    </source>
</reference>
<evidence type="ECO:0000313" key="9">
    <source>
        <dbReference type="Proteomes" id="UP000065807"/>
    </source>
</evidence>
<dbReference type="NCBIfam" id="TIGR00757">
    <property type="entry name" value="RNaseEG"/>
    <property type="match status" value="1"/>
</dbReference>
<gene>
    <name evidence="8" type="ORF">LIP_2781</name>
</gene>
<keyword evidence="3" id="KW-0378">Hydrolase</keyword>
<dbReference type="PANTHER" id="PTHR30001:SF0">
    <property type="entry name" value="RIBONUCLEASE G"/>
    <property type="match status" value="1"/>
</dbReference>
<keyword evidence="2" id="KW-0479">Metal-binding</keyword>
<reference evidence="9" key="1">
    <citation type="submission" date="2015-07" db="EMBL/GenBank/DDBJ databases">
        <title>Complete genome sequence and phylogenetic analysis of Limnochorda pilosa.</title>
        <authorList>
            <person name="Watanabe M."/>
            <person name="Kojima H."/>
            <person name="Fukui M."/>
        </authorList>
    </citation>
    <scope>NUCLEOTIDE SEQUENCE [LARGE SCALE GENOMIC DNA]</scope>
    <source>
        <strain evidence="9">HC45</strain>
    </source>
</reference>
<dbReference type="InterPro" id="IPR012340">
    <property type="entry name" value="NA-bd_OB-fold"/>
</dbReference>
<dbReference type="GO" id="GO:0006364">
    <property type="term" value="P:rRNA processing"/>
    <property type="evidence" value="ECO:0007669"/>
    <property type="project" value="TreeGrafter"/>
</dbReference>
<dbReference type="Gene3D" id="2.40.50.140">
    <property type="entry name" value="Nucleic acid-binding proteins"/>
    <property type="match status" value="2"/>
</dbReference>
<dbReference type="CDD" id="cd04453">
    <property type="entry name" value="S1_RNase_E"/>
    <property type="match status" value="1"/>
</dbReference>
<dbReference type="GO" id="GO:0004540">
    <property type="term" value="F:RNA nuclease activity"/>
    <property type="evidence" value="ECO:0007669"/>
    <property type="project" value="InterPro"/>
</dbReference>
<dbReference type="InterPro" id="IPR004659">
    <property type="entry name" value="RNase_E/G"/>
</dbReference>
<organism evidence="8 9">
    <name type="scientific">Limnochorda pilosa</name>
    <dbReference type="NCBI Taxonomy" id="1555112"/>
    <lineage>
        <taxon>Bacteria</taxon>
        <taxon>Bacillati</taxon>
        <taxon>Bacillota</taxon>
        <taxon>Limnochordia</taxon>
        <taxon>Limnochordales</taxon>
        <taxon>Limnochordaceae</taxon>
        <taxon>Limnochorda</taxon>
    </lineage>
</organism>
<dbReference type="GO" id="GO:0016787">
    <property type="term" value="F:hydrolase activity"/>
    <property type="evidence" value="ECO:0007669"/>
    <property type="project" value="UniProtKB-KW"/>
</dbReference>
<keyword evidence="9" id="KW-1185">Reference proteome</keyword>
<evidence type="ECO:0000259" key="7">
    <source>
        <dbReference type="PROSITE" id="PS50926"/>
    </source>
</evidence>
<dbReference type="SUPFAM" id="SSF50249">
    <property type="entry name" value="Nucleic acid-binding proteins"/>
    <property type="match status" value="1"/>
</dbReference>
<evidence type="ECO:0000256" key="1">
    <source>
        <dbReference type="ARBA" id="ARBA00001946"/>
    </source>
</evidence>
<dbReference type="GO" id="GO:0005737">
    <property type="term" value="C:cytoplasm"/>
    <property type="evidence" value="ECO:0007669"/>
    <property type="project" value="TreeGrafter"/>
</dbReference>
<dbReference type="RefSeq" id="WP_068139215.1">
    <property type="nucleotide sequence ID" value="NZ_AP014924.1"/>
</dbReference>
<evidence type="ECO:0000256" key="2">
    <source>
        <dbReference type="ARBA" id="ARBA00022723"/>
    </source>
</evidence>
<sequence length="566" mass="63935">MRREIVVNAGHGETRAAVLEDRRLAELYIERDEDERVVGNIYKGRVENVLPGMQAAFVNIGLERNAFLYVDDALAHYRNGMGGDDEPAERVKARSIKDVLHEGEEVIVQVTKEPIGTKGARVVTNLTLPGRYLVLMPTVEYVGVSRRIDDEEERTRLKALAKRLRPKGMGLIVRTIAGGKDEEDLVRDGQFLLKVWDRVRRKAGEEKAPALLYKDYDLVYRLVRDAFTPEVTKFVVDSEEEYQKTLELLETLSPNLKDRVYRYHEGPPIFESYQIEPEIEKALDRKVWLQSGGYIVIDQTEALVSIDVNTGRFIGTTNLADTVLRTNLEAASEIARQLRLRNFGGIIVVDFIDMDSREHEQMVLRRLEEELRKDKTKTHVLGFTHLGLVEITRKKTKQNVPDILQKPCPHCDGSGRVLSEATVAHRLERELRKLTHASPAGAFMVEAHPSVAALLIGPGGANLKRLEQDLNRSVYVRGMEHRHVEKPSVVAGSQEEIERQAMPVREGEVVSLKVEEPHISNPKDGIARVEGYVVDIEGAGRRVGQQLQVEITRVFRTYAKARVVSG</sequence>
<dbReference type="Pfam" id="PF01938">
    <property type="entry name" value="TRAM"/>
    <property type="match status" value="1"/>
</dbReference>
<evidence type="ECO:0000256" key="5">
    <source>
        <dbReference type="ARBA" id="ARBA00022884"/>
    </source>
</evidence>
<evidence type="ECO:0000256" key="4">
    <source>
        <dbReference type="ARBA" id="ARBA00022842"/>
    </source>
</evidence>
<feature type="domain" description="S1 motif" evidence="6">
    <location>
        <begin position="39"/>
        <end position="127"/>
    </location>
</feature>
<evidence type="ECO:0000259" key="6">
    <source>
        <dbReference type="PROSITE" id="PS50126"/>
    </source>
</evidence>
<dbReference type="Pfam" id="PF10150">
    <property type="entry name" value="RNase_E_G"/>
    <property type="match status" value="1"/>
</dbReference>
<dbReference type="AlphaFoldDB" id="A0A0K2SNC2"/>
<keyword evidence="5" id="KW-0694">RNA-binding</keyword>
<dbReference type="STRING" id="1555112.LIP_2781"/>
<dbReference type="InterPro" id="IPR002792">
    <property type="entry name" value="TRAM_dom"/>
</dbReference>
<proteinExistence type="predicted"/>
<dbReference type="PATRIC" id="fig|1555112.3.peg.2823"/>
<dbReference type="PROSITE" id="PS50926">
    <property type="entry name" value="TRAM"/>
    <property type="match status" value="1"/>
</dbReference>
<protein>
    <submittedName>
        <fullName evidence="8">Ribonuclease G</fullName>
    </submittedName>
</protein>